<dbReference type="AlphaFoldDB" id="A0AA46P8W4"/>
<dbReference type="RefSeq" id="WP_263599594.1">
    <property type="nucleotide sequence ID" value="NZ_CP107027.1"/>
</dbReference>
<dbReference type="PANTHER" id="PTHR43581">
    <property type="entry name" value="ATP/GTP PHOSPHATASE"/>
    <property type="match status" value="1"/>
</dbReference>
<keyword evidence="2" id="KW-0255">Endonuclease</keyword>
<dbReference type="GO" id="GO:0016887">
    <property type="term" value="F:ATP hydrolysis activity"/>
    <property type="evidence" value="ECO:0007669"/>
    <property type="project" value="InterPro"/>
</dbReference>
<keyword evidence="2" id="KW-0540">Nuclease</keyword>
<evidence type="ECO:0000313" key="3">
    <source>
        <dbReference type="Proteomes" id="UP001163104"/>
    </source>
</evidence>
<accession>A0AA46P8W4</accession>
<gene>
    <name evidence="2" type="ORF">OD459_24635</name>
</gene>
<dbReference type="Proteomes" id="UP001163104">
    <property type="component" value="Chromosome"/>
</dbReference>
<name>A0AA46P8W4_CYTFI</name>
<feature type="domain" description="ATPase AAA-type core" evidence="1">
    <location>
        <begin position="24"/>
        <end position="316"/>
    </location>
</feature>
<evidence type="ECO:0000259" key="1">
    <source>
        <dbReference type="Pfam" id="PF13304"/>
    </source>
</evidence>
<dbReference type="EMBL" id="CP107027">
    <property type="protein sequence ID" value="UYG95326.1"/>
    <property type="molecule type" value="Genomic_DNA"/>
</dbReference>
<dbReference type="Gene3D" id="3.40.50.300">
    <property type="entry name" value="P-loop containing nucleotide triphosphate hydrolases"/>
    <property type="match status" value="1"/>
</dbReference>
<dbReference type="InterPro" id="IPR003959">
    <property type="entry name" value="ATPase_AAA_core"/>
</dbReference>
<dbReference type="InterPro" id="IPR051396">
    <property type="entry name" value="Bact_Antivir_Def_Nuclease"/>
</dbReference>
<keyword evidence="2" id="KW-0378">Hydrolase</keyword>
<dbReference type="SUPFAM" id="SSF52540">
    <property type="entry name" value="P-loop containing nucleoside triphosphate hydrolases"/>
    <property type="match status" value="1"/>
</dbReference>
<proteinExistence type="predicted"/>
<dbReference type="NCBIfam" id="NF038234">
    <property type="entry name" value="retron_eff_Eco8"/>
    <property type="match status" value="1"/>
</dbReference>
<dbReference type="Pfam" id="PF13304">
    <property type="entry name" value="AAA_21"/>
    <property type="match status" value="1"/>
</dbReference>
<evidence type="ECO:0000313" key="2">
    <source>
        <dbReference type="EMBL" id="UYG95326.1"/>
    </source>
</evidence>
<dbReference type="InterPro" id="IPR027417">
    <property type="entry name" value="P-loop_NTPase"/>
</dbReference>
<reference evidence="2" key="1">
    <citation type="submission" date="2022-10" db="EMBL/GenBank/DDBJ databases">
        <title>Mechanism of multi-heavy metal repair in Cytobacillus Firmus M7.</title>
        <authorList>
            <person name="Li X."/>
            <person name="Yu C."/>
        </authorList>
    </citation>
    <scope>NUCLEOTIDE SEQUENCE</scope>
    <source>
        <strain evidence="2">M7</strain>
    </source>
</reference>
<sequence>MPINKVELKNCKSIKSLQIPFNHINCLLGENGTGKTNILKSVKYFYDNLTEKNSDDSLRDKVNPFIESFEISFFYDFSRLQKIADSHSERRDIFGYRLNPIFKKIKNINKKYSDHNGDIKITLNQDKDGIQKWNVPFEIRAFIKNIFPIYFSQTRHLNLINWDDLWEIIGELSKIGVAENTSYKEELEECFKSAFGERYSTILNYIKTEFENNDIEIKAFNSNQQFANIYQLQLGGNSFKHKFEDLKYFSDGVNSYNYLKLLINLVSKISDRKIKEPTIIIDEPEIGLHPRYLDEMVDVFYEKSDHIKILLSTHSSRMIKNLMKDNSKVNLYHISMENKYSKLKRMRGFTDKREHNIVTEQEASYYFAKKIVFVEGPTELELFSNKNIINLFPFLKKVDFYAYESNSVKLKTLHPHEKNISIPYLIILDLDQILKYDKNTSKFSIKKGDKFTNPLKDKESEKKELLYYGSKREKTYNTRKRILGLTSKSKFYFDTDWGYILGVSSYFNLLRNLIRSYSLEYNIFPVLTTIEGSIINRNNHKIVYQWLRESKQKLTEKQIVDTIYNFKNSSAYKTTVLRLVNDGKFDNLETIKEWLGKVDNISDQNIKDIFDNIALVKNSKTNGWVTDFFDYFFDNYITIKELTHEGKIDIFRKNFPEIYMIVTSIKNINKK</sequence>
<dbReference type="PANTHER" id="PTHR43581:SF4">
    <property type="entry name" value="ATP_GTP PHOSPHATASE"/>
    <property type="match status" value="1"/>
</dbReference>
<dbReference type="GO" id="GO:0005524">
    <property type="term" value="F:ATP binding"/>
    <property type="evidence" value="ECO:0007669"/>
    <property type="project" value="InterPro"/>
</dbReference>
<organism evidence="2 3">
    <name type="scientific">Cytobacillus firmus</name>
    <name type="common">Bacillus firmus</name>
    <dbReference type="NCBI Taxonomy" id="1399"/>
    <lineage>
        <taxon>Bacteria</taxon>
        <taxon>Bacillati</taxon>
        <taxon>Bacillota</taxon>
        <taxon>Bacilli</taxon>
        <taxon>Bacillales</taxon>
        <taxon>Bacillaceae</taxon>
        <taxon>Cytobacillus</taxon>
    </lineage>
</organism>
<protein>
    <submittedName>
        <fullName evidence="2">Retron Eco8 family effector endonuclease</fullName>
    </submittedName>
</protein>
<dbReference type="GO" id="GO:0004519">
    <property type="term" value="F:endonuclease activity"/>
    <property type="evidence" value="ECO:0007669"/>
    <property type="project" value="UniProtKB-KW"/>
</dbReference>